<evidence type="ECO:0000256" key="4">
    <source>
        <dbReference type="ARBA" id="ARBA00023180"/>
    </source>
</evidence>
<keyword evidence="3" id="KW-0378">Hydrolase</keyword>
<gene>
    <name evidence="7" type="ORF">EJB05_32593</name>
</gene>
<dbReference type="Proteomes" id="UP000324897">
    <property type="component" value="Unassembled WGS sequence"/>
</dbReference>
<dbReference type="PANTHER" id="PTHR22835">
    <property type="entry name" value="ZINC FINGER FYVE DOMAIN CONTAINING PROTEIN"/>
    <property type="match status" value="1"/>
</dbReference>
<evidence type="ECO:0000256" key="5">
    <source>
        <dbReference type="SAM" id="MobiDB-lite"/>
    </source>
</evidence>
<accession>A0A5J9UGU8</accession>
<feature type="region of interest" description="Disordered" evidence="5">
    <location>
        <begin position="331"/>
        <end position="357"/>
    </location>
</feature>
<comment type="caution">
    <text evidence="7">The sequence shown here is derived from an EMBL/GenBank/DDBJ whole genome shotgun (WGS) entry which is preliminary data.</text>
</comment>
<protein>
    <recommendedName>
        <fullName evidence="9">GDSL esterase/lipase</fullName>
    </recommendedName>
</protein>
<keyword evidence="8" id="KW-1185">Reference proteome</keyword>
<dbReference type="AlphaFoldDB" id="A0A5J9UGU8"/>
<dbReference type="EMBL" id="RWGY01000026">
    <property type="protein sequence ID" value="TVU22872.1"/>
    <property type="molecule type" value="Genomic_DNA"/>
</dbReference>
<proteinExistence type="inferred from homology"/>
<comment type="similarity">
    <text evidence="1">Belongs to the 'GDSL' lipolytic enzyme family.</text>
</comment>
<feature type="non-terminal residue" evidence="7">
    <location>
        <position position="1"/>
    </location>
</feature>
<organism evidence="7 8">
    <name type="scientific">Eragrostis curvula</name>
    <name type="common">weeping love grass</name>
    <dbReference type="NCBI Taxonomy" id="38414"/>
    <lineage>
        <taxon>Eukaryota</taxon>
        <taxon>Viridiplantae</taxon>
        <taxon>Streptophyta</taxon>
        <taxon>Embryophyta</taxon>
        <taxon>Tracheophyta</taxon>
        <taxon>Spermatophyta</taxon>
        <taxon>Magnoliopsida</taxon>
        <taxon>Liliopsida</taxon>
        <taxon>Poales</taxon>
        <taxon>Poaceae</taxon>
        <taxon>PACMAD clade</taxon>
        <taxon>Chloridoideae</taxon>
        <taxon>Eragrostideae</taxon>
        <taxon>Eragrostidinae</taxon>
        <taxon>Eragrostis</taxon>
    </lineage>
</organism>
<evidence type="ECO:0000256" key="2">
    <source>
        <dbReference type="ARBA" id="ARBA00022729"/>
    </source>
</evidence>
<evidence type="ECO:0000256" key="3">
    <source>
        <dbReference type="ARBA" id="ARBA00022801"/>
    </source>
</evidence>
<feature type="chain" id="PRO_5023922620" description="GDSL esterase/lipase" evidence="6">
    <location>
        <begin position="23"/>
        <end position="394"/>
    </location>
</feature>
<name>A0A5J9UGU8_9POAL</name>
<evidence type="ECO:0000313" key="7">
    <source>
        <dbReference type="EMBL" id="TVU22872.1"/>
    </source>
</evidence>
<evidence type="ECO:0000313" key="8">
    <source>
        <dbReference type="Proteomes" id="UP000324897"/>
    </source>
</evidence>
<sequence length="394" mass="43179">MATPVAARILVLFVACLQGAHAVHPLKPSIYSIFSFGDSYADTGNYIRLTAPFFPSNPFNNSPYGETFFGRPTGRASNGRLVLDFVANASGLPFVPPSLAEGQNFSKGANFAVIGATALNSSYFREQNIPLPPFYFNISIDVQLGWFEKLKPSLCNTTQGKCMTKLASRCDDYFGKSLFFMGEFGGNDYTFILAAKSVDETRAYVPAIVKAIAAGVESLIQHGARRVVVPGNVPMGCLPFILTLYASPNASDYDRYGCLRSINALARYHNSVLRSQVQELRSRHPRVAIVFADYYGPVHAFLAGTGLIRIQRQVDAGGLLRWRRQVQLQRHGGLRTSRSDGVRGPVQGRELGRRPPHGVIVHADRKGVAARPVCGTADIEHRVLIDPSISTWNK</sequence>
<reference evidence="7 8" key="1">
    <citation type="journal article" date="2019" name="Sci. Rep.">
        <title>A high-quality genome of Eragrostis curvula grass provides insights into Poaceae evolution and supports new strategies to enhance forage quality.</title>
        <authorList>
            <person name="Carballo J."/>
            <person name="Santos B.A.C.M."/>
            <person name="Zappacosta D."/>
            <person name="Garbus I."/>
            <person name="Selva J.P."/>
            <person name="Gallo C.A."/>
            <person name="Diaz A."/>
            <person name="Albertini E."/>
            <person name="Caccamo M."/>
            <person name="Echenique V."/>
        </authorList>
    </citation>
    <scope>NUCLEOTIDE SEQUENCE [LARGE SCALE GENOMIC DNA]</scope>
    <source>
        <strain evidence="8">cv. Victoria</strain>
        <tissue evidence="7">Leaf</tissue>
    </source>
</reference>
<dbReference type="InterPro" id="IPR036514">
    <property type="entry name" value="SGNH_hydro_sf"/>
</dbReference>
<dbReference type="Gene3D" id="3.40.50.1110">
    <property type="entry name" value="SGNH hydrolase"/>
    <property type="match status" value="1"/>
</dbReference>
<feature type="signal peptide" evidence="6">
    <location>
        <begin position="1"/>
        <end position="22"/>
    </location>
</feature>
<evidence type="ECO:0000256" key="1">
    <source>
        <dbReference type="ARBA" id="ARBA00008668"/>
    </source>
</evidence>
<dbReference type="CDD" id="cd01837">
    <property type="entry name" value="SGNH_plant_lipase_like"/>
    <property type="match status" value="1"/>
</dbReference>
<dbReference type="InterPro" id="IPR035669">
    <property type="entry name" value="SGNH_plant_lipase-like"/>
</dbReference>
<dbReference type="Pfam" id="PF00657">
    <property type="entry name" value="Lipase_GDSL"/>
    <property type="match status" value="1"/>
</dbReference>
<dbReference type="Gramene" id="TVU22872">
    <property type="protein sequence ID" value="TVU22872"/>
    <property type="gene ID" value="EJB05_32593"/>
</dbReference>
<dbReference type="PANTHER" id="PTHR22835:SF660">
    <property type="entry name" value="GDSL ESTERASE_LIPASE"/>
    <property type="match status" value="1"/>
</dbReference>
<dbReference type="GO" id="GO:0016788">
    <property type="term" value="F:hydrolase activity, acting on ester bonds"/>
    <property type="evidence" value="ECO:0007669"/>
    <property type="project" value="InterPro"/>
</dbReference>
<evidence type="ECO:0008006" key="9">
    <source>
        <dbReference type="Google" id="ProtNLM"/>
    </source>
</evidence>
<keyword evidence="4" id="KW-0325">Glycoprotein</keyword>
<keyword evidence="2 6" id="KW-0732">Signal</keyword>
<dbReference type="InterPro" id="IPR001087">
    <property type="entry name" value="GDSL"/>
</dbReference>
<dbReference type="OrthoDB" id="1600564at2759"/>
<evidence type="ECO:0000256" key="6">
    <source>
        <dbReference type="SAM" id="SignalP"/>
    </source>
</evidence>